<dbReference type="Proteomes" id="UP000199032">
    <property type="component" value="Unassembled WGS sequence"/>
</dbReference>
<dbReference type="EMBL" id="CZQA01000001">
    <property type="protein sequence ID" value="CUS34602.1"/>
    <property type="molecule type" value="Genomic_DNA"/>
</dbReference>
<protein>
    <submittedName>
        <fullName evidence="2">Uncharacterized protein</fullName>
    </submittedName>
</protein>
<feature type="region of interest" description="Disordered" evidence="1">
    <location>
        <begin position="51"/>
        <end position="70"/>
    </location>
</feature>
<dbReference type="AlphaFoldDB" id="A0A0S4LD21"/>
<sequence>MRAFSNMPSGSTASDGVSLQCTLHCFGMWACTSPLSSDRYVLLTRAREDDMGMWTGRFPPGQQCSEGDQP</sequence>
<evidence type="ECO:0000256" key="1">
    <source>
        <dbReference type="SAM" id="MobiDB-lite"/>
    </source>
</evidence>
<name>A0A0S4LD21_9BACT</name>
<evidence type="ECO:0000313" key="2">
    <source>
        <dbReference type="EMBL" id="CUS34602.1"/>
    </source>
</evidence>
<proteinExistence type="predicted"/>
<evidence type="ECO:0000313" key="3">
    <source>
        <dbReference type="Proteomes" id="UP000199032"/>
    </source>
</evidence>
<reference evidence="2 3" key="1">
    <citation type="submission" date="2015-10" db="EMBL/GenBank/DDBJ databases">
        <authorList>
            <person name="Gilbert D.G."/>
        </authorList>
    </citation>
    <scope>NUCLEOTIDE SEQUENCE [LARGE SCALE GENOMIC DNA]</scope>
    <source>
        <strain evidence="2">COMA1</strain>
    </source>
</reference>
<organism evidence="2 3">
    <name type="scientific">Candidatus Nitrospira nitrosa</name>
    <dbReference type="NCBI Taxonomy" id="1742972"/>
    <lineage>
        <taxon>Bacteria</taxon>
        <taxon>Pseudomonadati</taxon>
        <taxon>Nitrospirota</taxon>
        <taxon>Nitrospiria</taxon>
        <taxon>Nitrospirales</taxon>
        <taxon>Nitrospiraceae</taxon>
        <taxon>Nitrospira</taxon>
    </lineage>
</organism>
<gene>
    <name evidence="2" type="ORF">COMA1_11786</name>
</gene>
<keyword evidence="3" id="KW-1185">Reference proteome</keyword>
<accession>A0A0S4LD21</accession>